<name>A0A1W6YP82_9BORD</name>
<dbReference type="GO" id="GO:0016887">
    <property type="term" value="F:ATP hydrolysis activity"/>
    <property type="evidence" value="ECO:0007669"/>
    <property type="project" value="TreeGrafter"/>
</dbReference>
<keyword evidence="2" id="KW-0547">Nucleotide-binding</keyword>
<keyword evidence="7" id="KW-1185">Reference proteome</keyword>
<evidence type="ECO:0000256" key="4">
    <source>
        <dbReference type="SAM" id="MobiDB-lite"/>
    </source>
</evidence>
<dbReference type="GO" id="GO:0005524">
    <property type="term" value="F:ATP binding"/>
    <property type="evidence" value="ECO:0007669"/>
    <property type="project" value="UniProtKB-KW"/>
</dbReference>
<proteinExistence type="inferred from homology"/>
<comment type="similarity">
    <text evidence="1">Belongs to the GSP E family.</text>
</comment>
<dbReference type="GO" id="GO:0005886">
    <property type="term" value="C:plasma membrane"/>
    <property type="evidence" value="ECO:0007669"/>
    <property type="project" value="TreeGrafter"/>
</dbReference>
<keyword evidence="3" id="KW-0067">ATP-binding</keyword>
<accession>A0A1W6YP82</accession>
<dbReference type="RefSeq" id="WP_086066254.1">
    <property type="nucleotide sequence ID" value="NZ_CP021108.1"/>
</dbReference>
<gene>
    <name evidence="6" type="ORF">CAL12_20170</name>
</gene>
<evidence type="ECO:0000313" key="7">
    <source>
        <dbReference type="Proteomes" id="UP000194151"/>
    </source>
</evidence>
<sequence>MKSLLRKYFPLFFDQGGTEHASTFLAESPARVVSQDEERPADEPAGDLGSMADLAGIDPPFRTLKVDWSGPDAAVTACVAELEGQQYAVLAKRGHLDTDIFRAVLARARQASKAGHPIAVYTVDPVVLLTLVRERMDGKDLVAYHNGSGGRSAVRTGFHDLVAWAVRHQAGDLHLHINSNSAISKVSATIDGQYVTPPNLSMPTKRMIEMVSVAWQDVHGGNGVVFDVAQEQQGRLYEVVDDHSYMLRWGSFVADTGPSITLRILDLSAKVESVDLQRLGYLPSQIEQLERAMQSKGGGVVMGGVPGSGKTTTLGQLICGLPDTRKIMSIEDPVELRIPNALQASISRSLDGSDNAAYQAKLMALKRSSASDVLLGEIRDKLSGLAFQDIIQSGSNGYTTVHVGSVMSIPHRLASVQIGIPWDVLGSPGMLKLLCYQTLLPVLCKCALPSAALLEGAADSIGIHRCGAWWKVYLDRIERLYGIGQDRVHIRNPQGCEHCRRKGLPQLFGYAGRTVAAEIFEPGMDMEALLAIKAGNELRLHQIYRAARTTPFDDPDMTGKNAMECAVYKMSLGVIDPRDIEPHFVTFSSLDGKDRTE</sequence>
<dbReference type="AlphaFoldDB" id="A0A1W6YP82"/>
<feature type="domain" description="Bacterial type II secretion system protein E" evidence="5">
    <location>
        <begin position="161"/>
        <end position="548"/>
    </location>
</feature>
<evidence type="ECO:0000256" key="2">
    <source>
        <dbReference type="ARBA" id="ARBA00022741"/>
    </source>
</evidence>
<dbReference type="PANTHER" id="PTHR30258">
    <property type="entry name" value="TYPE II SECRETION SYSTEM PROTEIN GSPE-RELATED"/>
    <property type="match status" value="1"/>
</dbReference>
<dbReference type="Pfam" id="PF00437">
    <property type="entry name" value="T2SSE"/>
    <property type="match status" value="1"/>
</dbReference>
<dbReference type="Gene3D" id="3.30.450.90">
    <property type="match status" value="1"/>
</dbReference>
<dbReference type="SUPFAM" id="SSF52540">
    <property type="entry name" value="P-loop containing nucleoside triphosphate hydrolases"/>
    <property type="match status" value="1"/>
</dbReference>
<reference evidence="6 7" key="1">
    <citation type="submission" date="2017-05" db="EMBL/GenBank/DDBJ databases">
        <title>Complete and WGS of Bordetella genogroups.</title>
        <authorList>
            <person name="Spilker T."/>
            <person name="LiPuma J."/>
        </authorList>
    </citation>
    <scope>NUCLEOTIDE SEQUENCE [LARGE SCALE GENOMIC DNA]</scope>
    <source>
        <strain evidence="6 7">AU19157</strain>
    </source>
</reference>
<evidence type="ECO:0000256" key="1">
    <source>
        <dbReference type="ARBA" id="ARBA00006611"/>
    </source>
</evidence>
<organism evidence="6 7">
    <name type="scientific">Bordetella genomosp. 8</name>
    <dbReference type="NCBI Taxonomy" id="1416806"/>
    <lineage>
        <taxon>Bacteria</taxon>
        <taxon>Pseudomonadati</taxon>
        <taxon>Pseudomonadota</taxon>
        <taxon>Betaproteobacteria</taxon>
        <taxon>Burkholderiales</taxon>
        <taxon>Alcaligenaceae</taxon>
        <taxon>Bordetella</taxon>
    </lineage>
</organism>
<protein>
    <recommendedName>
        <fullName evidence="5">Bacterial type II secretion system protein E domain-containing protein</fullName>
    </recommendedName>
</protein>
<dbReference type="OrthoDB" id="5790493at2"/>
<dbReference type="KEGG" id="bgv:CAL12_20170"/>
<evidence type="ECO:0000313" key="6">
    <source>
        <dbReference type="EMBL" id="ARP82900.1"/>
    </source>
</evidence>
<dbReference type="InterPro" id="IPR027417">
    <property type="entry name" value="P-loop_NTPase"/>
</dbReference>
<dbReference type="Proteomes" id="UP000194151">
    <property type="component" value="Chromosome"/>
</dbReference>
<dbReference type="InterPro" id="IPR001482">
    <property type="entry name" value="T2SS/T4SS_dom"/>
</dbReference>
<evidence type="ECO:0000259" key="5">
    <source>
        <dbReference type="Pfam" id="PF00437"/>
    </source>
</evidence>
<dbReference type="Gene3D" id="3.40.50.300">
    <property type="entry name" value="P-loop containing nucleotide triphosphate hydrolases"/>
    <property type="match status" value="1"/>
</dbReference>
<dbReference type="STRING" id="1416806.CAL12_20170"/>
<evidence type="ECO:0000256" key="3">
    <source>
        <dbReference type="ARBA" id="ARBA00022840"/>
    </source>
</evidence>
<dbReference type="PANTHER" id="PTHR30258:SF1">
    <property type="entry name" value="PROTEIN TRANSPORT PROTEIN HOFB HOMOLOG"/>
    <property type="match status" value="1"/>
</dbReference>
<feature type="region of interest" description="Disordered" evidence="4">
    <location>
        <begin position="28"/>
        <end position="50"/>
    </location>
</feature>
<dbReference type="EMBL" id="CP021108">
    <property type="protein sequence ID" value="ARP82900.1"/>
    <property type="molecule type" value="Genomic_DNA"/>
</dbReference>